<proteinExistence type="predicted"/>
<evidence type="ECO:0008006" key="3">
    <source>
        <dbReference type="Google" id="ProtNLM"/>
    </source>
</evidence>
<dbReference type="EMBL" id="JANQDX010000012">
    <property type="protein sequence ID" value="KAL0915030.1"/>
    <property type="molecule type" value="Genomic_DNA"/>
</dbReference>
<evidence type="ECO:0000313" key="1">
    <source>
        <dbReference type="EMBL" id="KAL0915030.1"/>
    </source>
</evidence>
<keyword evidence="2" id="KW-1185">Reference proteome</keyword>
<name>A0ABD0UR38_DENTH</name>
<accession>A0ABD0UR38</accession>
<organism evidence="1 2">
    <name type="scientific">Dendrobium thyrsiflorum</name>
    <name type="common">Pinecone-like raceme dendrobium</name>
    <name type="synonym">Orchid</name>
    <dbReference type="NCBI Taxonomy" id="117978"/>
    <lineage>
        <taxon>Eukaryota</taxon>
        <taxon>Viridiplantae</taxon>
        <taxon>Streptophyta</taxon>
        <taxon>Embryophyta</taxon>
        <taxon>Tracheophyta</taxon>
        <taxon>Spermatophyta</taxon>
        <taxon>Magnoliopsida</taxon>
        <taxon>Liliopsida</taxon>
        <taxon>Asparagales</taxon>
        <taxon>Orchidaceae</taxon>
        <taxon>Epidendroideae</taxon>
        <taxon>Malaxideae</taxon>
        <taxon>Dendrobiinae</taxon>
        <taxon>Dendrobium</taxon>
    </lineage>
</organism>
<reference evidence="1 2" key="1">
    <citation type="journal article" date="2024" name="Plant Biotechnol. J.">
        <title>Dendrobium thyrsiflorum genome and its molecular insights into genes involved in important horticultural traits.</title>
        <authorList>
            <person name="Chen B."/>
            <person name="Wang J.Y."/>
            <person name="Zheng P.J."/>
            <person name="Li K.L."/>
            <person name="Liang Y.M."/>
            <person name="Chen X.F."/>
            <person name="Zhang C."/>
            <person name="Zhao X."/>
            <person name="He X."/>
            <person name="Zhang G.Q."/>
            <person name="Liu Z.J."/>
            <person name="Xu Q."/>
        </authorList>
    </citation>
    <scope>NUCLEOTIDE SEQUENCE [LARGE SCALE GENOMIC DNA]</scope>
    <source>
        <strain evidence="1">GZMU011</strain>
    </source>
</reference>
<dbReference type="AlphaFoldDB" id="A0ABD0UR38"/>
<sequence length="70" mass="7520">MVKATEGGLVRFSCSCASSWYQSGTEKSCIHGKLRHISDRRTTGAGNGSSPIISSNLKFLVSNIKSFIPN</sequence>
<comment type="caution">
    <text evidence="1">The sequence shown here is derived from an EMBL/GenBank/DDBJ whole genome shotgun (WGS) entry which is preliminary data.</text>
</comment>
<protein>
    <recommendedName>
        <fullName evidence="3">SWIM-type domain-containing protein</fullName>
    </recommendedName>
</protein>
<dbReference type="Proteomes" id="UP001552299">
    <property type="component" value="Unassembled WGS sequence"/>
</dbReference>
<gene>
    <name evidence="1" type="ORF">M5K25_015427</name>
</gene>
<evidence type="ECO:0000313" key="2">
    <source>
        <dbReference type="Proteomes" id="UP001552299"/>
    </source>
</evidence>